<dbReference type="NCBIfam" id="NF001221">
    <property type="entry name" value="PRK00197.1"/>
    <property type="match status" value="1"/>
</dbReference>
<protein>
    <recommendedName>
        <fullName evidence="7">Gamma-glutamyl phosphate reductase</fullName>
        <shortName evidence="7">GPR</shortName>
        <ecNumber evidence="7">1.2.1.41</ecNumber>
    </recommendedName>
    <alternativeName>
        <fullName evidence="7">Glutamate-5-semialdehyde dehydrogenase</fullName>
    </alternativeName>
    <alternativeName>
        <fullName evidence="7">Glutamyl-gamma-semialdehyde dehydrogenase</fullName>
        <shortName evidence="7">GSA dehydrogenase</shortName>
    </alternativeName>
</protein>
<gene>
    <name evidence="7" type="primary">proA</name>
    <name evidence="9" type="ORF">GCM10009717_18020</name>
</gene>
<dbReference type="InterPro" id="IPR012134">
    <property type="entry name" value="Glu-5-SA_DH"/>
</dbReference>
<accession>A0ABN2QKR5</accession>
<keyword evidence="4 7" id="KW-0521">NADP</keyword>
<comment type="catalytic activity">
    <reaction evidence="6 7">
        <text>L-glutamate 5-semialdehyde + phosphate + NADP(+) = L-glutamyl 5-phosphate + NADPH + H(+)</text>
        <dbReference type="Rhea" id="RHEA:19541"/>
        <dbReference type="ChEBI" id="CHEBI:15378"/>
        <dbReference type="ChEBI" id="CHEBI:43474"/>
        <dbReference type="ChEBI" id="CHEBI:57783"/>
        <dbReference type="ChEBI" id="CHEBI:58066"/>
        <dbReference type="ChEBI" id="CHEBI:58274"/>
        <dbReference type="ChEBI" id="CHEBI:58349"/>
        <dbReference type="EC" id="1.2.1.41"/>
    </reaction>
</comment>
<dbReference type="InterPro" id="IPR015590">
    <property type="entry name" value="Aldehyde_DH_dom"/>
</dbReference>
<dbReference type="InterPro" id="IPR000965">
    <property type="entry name" value="GPR_dom"/>
</dbReference>
<comment type="function">
    <text evidence="7">Catalyzes the NADPH-dependent reduction of L-glutamate 5-phosphate into L-glutamate 5-semialdehyde and phosphate. The product spontaneously undergoes cyclization to form 1-pyrroline-5-carboxylate.</text>
</comment>
<dbReference type="EC" id="1.2.1.41" evidence="7"/>
<keyword evidence="5 7" id="KW-0560">Oxidoreductase</keyword>
<dbReference type="InterPro" id="IPR016161">
    <property type="entry name" value="Ald_DH/histidinol_DH"/>
</dbReference>
<comment type="subcellular location">
    <subcellularLocation>
        <location evidence="7">Cytoplasm</location>
    </subcellularLocation>
</comment>
<dbReference type="HAMAP" id="MF_00412">
    <property type="entry name" value="ProA"/>
    <property type="match status" value="1"/>
</dbReference>
<comment type="similarity">
    <text evidence="7">Belongs to the gamma-glutamyl phosphate reductase family.</text>
</comment>
<evidence type="ECO:0000313" key="10">
    <source>
        <dbReference type="Proteomes" id="UP001499954"/>
    </source>
</evidence>
<sequence length="422" mass="44842">MEQPDLDTSVLDTRLAAAKEASYRLARATTAEKDAALERIASDLRARAAEVIAANALDLEAGRAADIGTGLLDRLALDEQRIDALADAVLDVIGLTDPVGETLTGRTLPSGVRIDQVRVPLGVVGAIYEARPNVTIDIAVLALKSGNAVVLRGGTAAEQTNRVLVDVLRGALDAVGLPAEAVQTVDDFGRAGARHLMQARGYVDVLIPRGSAGLIRAVVDEARVPVIETGAGVVHMFLDASAPEHWAIELVHNAKVQRPSVCNALETLLVHQDAAERLLPAVLDRLTDAGVTIHADERVRAIRPDALPVTDEDFATEHMSLDISVAVVDSLDDALEHIRRFSTKHTESIVTNDLANAERFLNEVDSAAVMVNASTRFTDGAEFGFGAEVGISTQKLHARGPMGLPELTSTKWIVRGAGHVRA</sequence>
<proteinExistence type="inferred from homology"/>
<evidence type="ECO:0000259" key="8">
    <source>
        <dbReference type="Pfam" id="PF00171"/>
    </source>
</evidence>
<evidence type="ECO:0000256" key="7">
    <source>
        <dbReference type="HAMAP-Rule" id="MF_00412"/>
    </source>
</evidence>
<organism evidence="9 10">
    <name type="scientific">Agromyces allii</name>
    <dbReference type="NCBI Taxonomy" id="393607"/>
    <lineage>
        <taxon>Bacteria</taxon>
        <taxon>Bacillati</taxon>
        <taxon>Actinomycetota</taxon>
        <taxon>Actinomycetes</taxon>
        <taxon>Micrococcales</taxon>
        <taxon>Microbacteriaceae</taxon>
        <taxon>Agromyces</taxon>
    </lineage>
</organism>
<evidence type="ECO:0000256" key="1">
    <source>
        <dbReference type="ARBA" id="ARBA00004985"/>
    </source>
</evidence>
<keyword evidence="2 7" id="KW-0028">Amino-acid biosynthesis</keyword>
<evidence type="ECO:0000256" key="3">
    <source>
        <dbReference type="ARBA" id="ARBA00022650"/>
    </source>
</evidence>
<feature type="domain" description="Aldehyde dehydrogenase" evidence="8">
    <location>
        <begin position="5"/>
        <end position="291"/>
    </location>
</feature>
<dbReference type="NCBIfam" id="TIGR00407">
    <property type="entry name" value="proA"/>
    <property type="match status" value="1"/>
</dbReference>
<evidence type="ECO:0000256" key="6">
    <source>
        <dbReference type="ARBA" id="ARBA00049024"/>
    </source>
</evidence>
<keyword evidence="7" id="KW-0963">Cytoplasm</keyword>
<evidence type="ECO:0000256" key="4">
    <source>
        <dbReference type="ARBA" id="ARBA00022857"/>
    </source>
</evidence>
<comment type="pathway">
    <text evidence="1 7">Amino-acid biosynthesis; L-proline biosynthesis; L-glutamate 5-semialdehyde from L-glutamate: step 2/2.</text>
</comment>
<evidence type="ECO:0000256" key="2">
    <source>
        <dbReference type="ARBA" id="ARBA00022605"/>
    </source>
</evidence>
<evidence type="ECO:0000313" key="9">
    <source>
        <dbReference type="EMBL" id="GAA1952406.1"/>
    </source>
</evidence>
<dbReference type="InterPro" id="IPR016162">
    <property type="entry name" value="Ald_DH_N"/>
</dbReference>
<keyword evidence="10" id="KW-1185">Reference proteome</keyword>
<evidence type="ECO:0000256" key="5">
    <source>
        <dbReference type="ARBA" id="ARBA00023002"/>
    </source>
</evidence>
<reference evidence="9 10" key="1">
    <citation type="journal article" date="2019" name="Int. J. Syst. Evol. Microbiol.">
        <title>The Global Catalogue of Microorganisms (GCM) 10K type strain sequencing project: providing services to taxonomists for standard genome sequencing and annotation.</title>
        <authorList>
            <consortium name="The Broad Institute Genomics Platform"/>
            <consortium name="The Broad Institute Genome Sequencing Center for Infectious Disease"/>
            <person name="Wu L."/>
            <person name="Ma J."/>
        </authorList>
    </citation>
    <scope>NUCLEOTIDE SEQUENCE [LARGE SCALE GENOMIC DNA]</scope>
    <source>
        <strain evidence="9 10">JCM 13584</strain>
    </source>
</reference>
<dbReference type="RefSeq" id="WP_157413823.1">
    <property type="nucleotide sequence ID" value="NZ_BAAAMK010000002.1"/>
</dbReference>
<dbReference type="PANTHER" id="PTHR11063">
    <property type="entry name" value="GLUTAMATE SEMIALDEHYDE DEHYDROGENASE"/>
    <property type="match status" value="1"/>
</dbReference>
<dbReference type="SUPFAM" id="SSF53720">
    <property type="entry name" value="ALDH-like"/>
    <property type="match status" value="1"/>
</dbReference>
<dbReference type="PIRSF" id="PIRSF000151">
    <property type="entry name" value="GPR"/>
    <property type="match status" value="1"/>
</dbReference>
<dbReference type="PANTHER" id="PTHR11063:SF8">
    <property type="entry name" value="DELTA-1-PYRROLINE-5-CARBOXYLATE SYNTHASE"/>
    <property type="match status" value="1"/>
</dbReference>
<dbReference type="Proteomes" id="UP001499954">
    <property type="component" value="Unassembled WGS sequence"/>
</dbReference>
<keyword evidence="3 7" id="KW-0641">Proline biosynthesis</keyword>
<comment type="caution">
    <text evidence="9">The sequence shown here is derived from an EMBL/GenBank/DDBJ whole genome shotgun (WGS) entry which is preliminary data.</text>
</comment>
<dbReference type="EMBL" id="BAAAMK010000002">
    <property type="protein sequence ID" value="GAA1952406.1"/>
    <property type="molecule type" value="Genomic_DNA"/>
</dbReference>
<dbReference type="Gene3D" id="3.40.309.10">
    <property type="entry name" value="Aldehyde Dehydrogenase, Chain A, domain 2"/>
    <property type="match status" value="1"/>
</dbReference>
<dbReference type="PROSITE" id="PS01223">
    <property type="entry name" value="PROA"/>
    <property type="match status" value="1"/>
</dbReference>
<dbReference type="InterPro" id="IPR016163">
    <property type="entry name" value="Ald_DH_C"/>
</dbReference>
<dbReference type="Gene3D" id="3.40.605.10">
    <property type="entry name" value="Aldehyde Dehydrogenase, Chain A, domain 1"/>
    <property type="match status" value="1"/>
</dbReference>
<dbReference type="CDD" id="cd07079">
    <property type="entry name" value="ALDH_F18-19_ProA-GPR"/>
    <property type="match status" value="1"/>
</dbReference>
<dbReference type="InterPro" id="IPR020593">
    <property type="entry name" value="G-glutamylP_reductase_CS"/>
</dbReference>
<dbReference type="Pfam" id="PF00171">
    <property type="entry name" value="Aldedh"/>
    <property type="match status" value="1"/>
</dbReference>
<name>A0ABN2QKR5_9MICO</name>